<feature type="compositionally biased region" description="Basic and acidic residues" evidence="10">
    <location>
        <begin position="95"/>
        <end position="105"/>
    </location>
</feature>
<feature type="transmembrane region" description="Helical" evidence="11">
    <location>
        <begin position="879"/>
        <end position="899"/>
    </location>
</feature>
<keyword evidence="3" id="KW-1003">Cell membrane</keyword>
<keyword evidence="4" id="KW-0328">Glycosyltransferase</keyword>
<dbReference type="Pfam" id="PF03142">
    <property type="entry name" value="Chitin_synth_2"/>
    <property type="match status" value="1"/>
</dbReference>
<keyword evidence="6 11" id="KW-0812">Transmembrane</keyword>
<evidence type="ECO:0000256" key="8">
    <source>
        <dbReference type="ARBA" id="ARBA00023136"/>
    </source>
</evidence>
<dbReference type="Pfam" id="PF22997">
    <property type="entry name" value="CHS4"/>
    <property type="match status" value="1"/>
</dbReference>
<dbReference type="GO" id="GO:0005886">
    <property type="term" value="C:plasma membrane"/>
    <property type="evidence" value="ECO:0007669"/>
    <property type="project" value="UniProtKB-SubCell"/>
</dbReference>
<feature type="region of interest" description="Disordered" evidence="10">
    <location>
        <begin position="1"/>
        <end position="54"/>
    </location>
</feature>
<evidence type="ECO:0000256" key="10">
    <source>
        <dbReference type="SAM" id="MobiDB-lite"/>
    </source>
</evidence>
<feature type="transmembrane region" description="Helical" evidence="11">
    <location>
        <begin position="906"/>
        <end position="930"/>
    </location>
</feature>
<dbReference type="InterPro" id="IPR029044">
    <property type="entry name" value="Nucleotide-diphossugar_trans"/>
</dbReference>
<evidence type="ECO:0000256" key="6">
    <source>
        <dbReference type="ARBA" id="ARBA00022692"/>
    </source>
</evidence>
<evidence type="ECO:0000313" key="14">
    <source>
        <dbReference type="Proteomes" id="UP000319731"/>
    </source>
</evidence>
<evidence type="ECO:0000256" key="11">
    <source>
        <dbReference type="SAM" id="Phobius"/>
    </source>
</evidence>
<keyword evidence="14" id="KW-1185">Reference proteome</keyword>
<dbReference type="InterPro" id="IPR036400">
    <property type="entry name" value="Cyt_B5-like_heme/steroid_sf"/>
</dbReference>
<keyword evidence="7 11" id="KW-1133">Transmembrane helix</keyword>
<dbReference type="CDD" id="cd04190">
    <property type="entry name" value="Chitin_synth_C"/>
    <property type="match status" value="1"/>
</dbReference>
<dbReference type="SUPFAM" id="SSF55856">
    <property type="entry name" value="Cytochrome b5-like heme/steroid binding domain"/>
    <property type="match status" value="1"/>
</dbReference>
<dbReference type="SUPFAM" id="SSF53448">
    <property type="entry name" value="Nucleotide-diphospho-sugar transferases"/>
    <property type="match status" value="1"/>
</dbReference>
<feature type="transmembrane region" description="Helical" evidence="11">
    <location>
        <begin position="405"/>
        <end position="429"/>
    </location>
</feature>
<gene>
    <name evidence="13" type="ORF">SmJEL517_g01714</name>
</gene>
<evidence type="ECO:0000256" key="4">
    <source>
        <dbReference type="ARBA" id="ARBA00022676"/>
    </source>
</evidence>
<dbReference type="GeneID" id="42002939"/>
<comment type="subcellular location">
    <subcellularLocation>
        <location evidence="1">Cell membrane</location>
        <topology evidence="1">Multi-pass membrane protein</topology>
    </subcellularLocation>
</comment>
<keyword evidence="8 11" id="KW-0472">Membrane</keyword>
<feature type="region of interest" description="Disordered" evidence="10">
    <location>
        <begin position="1009"/>
        <end position="1044"/>
    </location>
</feature>
<dbReference type="InterPro" id="IPR054295">
    <property type="entry name" value="CHS4-like_dom"/>
</dbReference>
<dbReference type="GO" id="GO:0004100">
    <property type="term" value="F:chitin synthase activity"/>
    <property type="evidence" value="ECO:0007669"/>
    <property type="project" value="UniProtKB-EC"/>
</dbReference>
<protein>
    <recommendedName>
        <fullName evidence="2">chitin synthase</fullName>
        <ecNumber evidence="2">2.4.1.16</ecNumber>
    </recommendedName>
</protein>
<feature type="compositionally biased region" description="Pro residues" evidence="10">
    <location>
        <begin position="1201"/>
        <end position="1210"/>
    </location>
</feature>
<dbReference type="Proteomes" id="UP000319731">
    <property type="component" value="Unassembled WGS sequence"/>
</dbReference>
<feature type="region of interest" description="Disordered" evidence="10">
    <location>
        <begin position="1135"/>
        <end position="1210"/>
    </location>
</feature>
<dbReference type="AlphaFoldDB" id="A0A507C4X1"/>
<dbReference type="RefSeq" id="XP_031026422.1">
    <property type="nucleotide sequence ID" value="XM_031167642.1"/>
</dbReference>
<keyword evidence="5" id="KW-0808">Transferase</keyword>
<dbReference type="EC" id="2.4.1.16" evidence="2"/>
<feature type="domain" description="Chitin synthase 4-like" evidence="12">
    <location>
        <begin position="317"/>
        <end position="400"/>
    </location>
</feature>
<dbReference type="EMBL" id="QEAO01000006">
    <property type="protein sequence ID" value="TPX36037.1"/>
    <property type="molecule type" value="Genomic_DNA"/>
</dbReference>
<dbReference type="OrthoDB" id="370884at2759"/>
<dbReference type="GO" id="GO:0030428">
    <property type="term" value="C:cell septum"/>
    <property type="evidence" value="ECO:0007669"/>
    <property type="project" value="TreeGrafter"/>
</dbReference>
<evidence type="ECO:0000313" key="13">
    <source>
        <dbReference type="EMBL" id="TPX36037.1"/>
    </source>
</evidence>
<dbReference type="PANTHER" id="PTHR22914">
    <property type="entry name" value="CHITIN SYNTHASE"/>
    <property type="match status" value="1"/>
</dbReference>
<comment type="caution">
    <text evidence="13">The sequence shown here is derived from an EMBL/GenBank/DDBJ whole genome shotgun (WGS) entry which is preliminary data.</text>
</comment>
<evidence type="ECO:0000259" key="12">
    <source>
        <dbReference type="Pfam" id="PF22997"/>
    </source>
</evidence>
<keyword evidence="9" id="KW-0325">Glycoprotein</keyword>
<accession>A0A507C4X1</accession>
<dbReference type="STRING" id="1806994.A0A507C4X1"/>
<feature type="compositionally biased region" description="Polar residues" evidence="10">
    <location>
        <begin position="1135"/>
        <end position="1156"/>
    </location>
</feature>
<feature type="transmembrane region" description="Helical" evidence="11">
    <location>
        <begin position="845"/>
        <end position="873"/>
    </location>
</feature>
<feature type="transmembrane region" description="Helical" evidence="11">
    <location>
        <begin position="175"/>
        <end position="196"/>
    </location>
</feature>
<dbReference type="PANTHER" id="PTHR22914:SF41">
    <property type="entry name" value="CHITIN SYNTHASE 7"/>
    <property type="match status" value="1"/>
</dbReference>
<feature type="compositionally biased region" description="Polar residues" evidence="10">
    <location>
        <begin position="1"/>
        <end position="17"/>
    </location>
</feature>
<sequence length="1210" mass="134393">MEPPSDNSNNLLPTFPTNRIAPMEVPPKDASRENQAQEAPFAGTGPPVLKKQSSTETLTKAYIDDTYHPFRDKAYLKHHSLSRPDRGASLKRRPLMRDSTADRPFARSGATSTRREQFSTLDRWGAMVSDTGRSPGCCHNWWSKTSHVLTCCFPASFLGLLGLKSDQVQQAWREKVALCIIIFLSCALVVLLTFFLRDIVCPTGGYEDLMPIFNQSYRWPRPQPFFGGDFIIGGFLYDFDALFFALGGYSFGFNDDWRGTDITKLFKPTNDKCAKWFPGTYNCTLDPPHGGTPLPLAGVACPNPTVIAPMVPRWRLYMDWSEIKLTNTPPNAITVINGAIINISRYYNDYNGTFFDSVQSDGLINPVLRNVWGRDGTRDFMRSADLQDQAACLRQRYQIGWVDEVTLGCFLASVMFVLIITVVGIMITLRFVMSLFFHWTISPYLTRTRAPNSKKSRRRFVSKYSALSQSMESPKNMDSDDMLVLMLVTCYSENEESLRRSLESLANSSYPNNRKLMVINCDGVVTGAGNDRSTPEIVLSLIQLEPMLGPVVEKSYLAIGLGARQHSMAKVYGGWFYTTTGDRVPTIVIVKVGAPSERTEARPGNRGKRDSQLMIMNFLSRAVLDDRMTALDYDLFWKIEALSSHAPDAFEAILMVDADTRVATDAVEKLVNALENDSSIMGLCGETRIGNKRASWVTLIQVFEYYISHHLGKGFESAFGGVTCLPGCFCMYRIKVRKGPEGFWVPLLINPDIVEEYSENVVDTLHKKNLLLLGEDRFLTTLMLSNFPKRKTVFVPQAVCHTVVPDTFRVLLSQRRRWINSTIHNLLELMLVKDLCGIFCFSMQFVVFLELVGTVVLPVAVIFSVGLIIVYIVTGHPDWFTISLLVGALGLPALLVLLATPRKAVYLFYMIFYIMAIPIWNLVLPLYAWWHFDDFSWGETRRVEGAANIVLVEDNDDPLSGDDTNRVVLKRWALWERERRGQVNAVKQITSFSAGVTLLEASKEVSPTSFSASSSSTGSSSSNTSVTSLVSPTSLSSQNDNSALSSAVGSSASAPWLRMSSDTYSSVASANASTQLQYPSALATLDKSHLFSTGVAPLNKAPQKRNSLFSRFVLVPVPSQPSPPIPFEYISKRNSASTGYSSSSPQPPRSNVSSSPDLPMESRAPGTSSSGYKLDAVRPMTPFDVPDAINAMSRGESDEMPPSPIPPPKD</sequence>
<evidence type="ECO:0000256" key="3">
    <source>
        <dbReference type="ARBA" id="ARBA00022475"/>
    </source>
</evidence>
<evidence type="ECO:0000256" key="5">
    <source>
        <dbReference type="ARBA" id="ARBA00022679"/>
    </source>
</evidence>
<evidence type="ECO:0000256" key="9">
    <source>
        <dbReference type="ARBA" id="ARBA00023180"/>
    </source>
</evidence>
<dbReference type="GO" id="GO:0006031">
    <property type="term" value="P:chitin biosynthetic process"/>
    <property type="evidence" value="ECO:0007669"/>
    <property type="project" value="TreeGrafter"/>
</dbReference>
<evidence type="ECO:0000256" key="2">
    <source>
        <dbReference type="ARBA" id="ARBA00012543"/>
    </source>
</evidence>
<reference evidence="13 14" key="1">
    <citation type="journal article" date="2019" name="Sci. Rep.">
        <title>Comparative genomics of chytrid fungi reveal insights into the obligate biotrophic and pathogenic lifestyle of Synchytrium endobioticum.</title>
        <authorList>
            <person name="van de Vossenberg B.T.L.H."/>
            <person name="Warris S."/>
            <person name="Nguyen H.D.T."/>
            <person name="van Gent-Pelzer M.P.E."/>
            <person name="Joly D.L."/>
            <person name="van de Geest H.C."/>
            <person name="Bonants P.J.M."/>
            <person name="Smith D.S."/>
            <person name="Levesque C.A."/>
            <person name="van der Lee T.A.J."/>
        </authorList>
    </citation>
    <scope>NUCLEOTIDE SEQUENCE [LARGE SCALE GENOMIC DNA]</scope>
    <source>
        <strain evidence="13 14">JEL517</strain>
    </source>
</reference>
<feature type="region of interest" description="Disordered" evidence="10">
    <location>
        <begin position="81"/>
        <end position="114"/>
    </location>
</feature>
<name>A0A507C4X1_9FUNG</name>
<evidence type="ECO:0000256" key="7">
    <source>
        <dbReference type="ARBA" id="ARBA00022989"/>
    </source>
</evidence>
<dbReference type="InterPro" id="IPR004835">
    <property type="entry name" value="Chitin_synth"/>
</dbReference>
<proteinExistence type="predicted"/>
<organism evidence="13 14">
    <name type="scientific">Synchytrium microbalum</name>
    <dbReference type="NCBI Taxonomy" id="1806994"/>
    <lineage>
        <taxon>Eukaryota</taxon>
        <taxon>Fungi</taxon>
        <taxon>Fungi incertae sedis</taxon>
        <taxon>Chytridiomycota</taxon>
        <taxon>Chytridiomycota incertae sedis</taxon>
        <taxon>Chytridiomycetes</taxon>
        <taxon>Synchytriales</taxon>
        <taxon>Synchytriaceae</taxon>
        <taxon>Synchytrium</taxon>
    </lineage>
</organism>
<evidence type="ECO:0000256" key="1">
    <source>
        <dbReference type="ARBA" id="ARBA00004651"/>
    </source>
</evidence>